<dbReference type="InterPro" id="IPR001810">
    <property type="entry name" value="F-box_dom"/>
</dbReference>
<reference evidence="3 4" key="1">
    <citation type="submission" date="2022-05" db="EMBL/GenBank/DDBJ databases">
        <title>Chromosome-level reference genomes for two strains of Caenorhabditis briggsae: an improved platform for comparative genomics.</title>
        <authorList>
            <person name="Stevens L."/>
            <person name="Andersen E.C."/>
        </authorList>
    </citation>
    <scope>NUCLEOTIDE SEQUENCE [LARGE SCALE GENOMIC DNA]</scope>
    <source>
        <strain evidence="3">QX1410_ONT</strain>
        <tissue evidence="3">Whole-organism</tissue>
    </source>
</reference>
<dbReference type="InterPro" id="IPR019429">
    <property type="entry name" value="7TM_GPCR_serpentine_rcpt_Sri"/>
</dbReference>
<dbReference type="PANTHER" id="PTHR46964">
    <property type="entry name" value="SERPENTINE RECEPTOR, CLASS I-RELATED"/>
    <property type="match status" value="1"/>
</dbReference>
<evidence type="ECO:0000256" key="1">
    <source>
        <dbReference type="SAM" id="Phobius"/>
    </source>
</evidence>
<sequence>MPLSLLGFPTDLQNDILKEMNIEEQFNLSQCSKRIGSTIRNITKQHSYSAEMQFSKRCLIKFYRKNTLKKHLFDIKILPKRNNEGGKTYNARKLRKVLENANIIFKGFDFRITIKEESGVRPTSLAIKNLNLNLDKIEFRPAPCCKYSDVTVDHLMKFNCKQIFTMCGKIPLYTLYPFIQKFLRSDRMETVLFEECRCQFNDFPIQNILRDIPYTEVRRVEFWPIRWLHKNFPVGYRLTKNNGTTVILAIGGSNFVMSAHGINYFDPERQQFSSFISELDMSIACPGYYFFPMIAGYNLGIEFIRAHYCMTFYLFMFAFELPSALLCFIFRNNAAEEIRMFVSFITELHMSWICPGYYFFPLIGGYNTGAEFISSHLSMTLYVFIFAFELPSTLSCFIFRHKAAEEIGRNWPECMIWMKLDAFEVYDYVLNPWLAVVGIGAISFVLLVYGYGLGLSFHTMILLRRFQKMMSSATYKMHKTALFGLLMQLLIPGVLIIVPLCICMYVVVTEAVHLQELATDTMFLVGSHSMCSCAVMILSNPKYRKFLKKKVYEDFRFKNLGNTNTVEPISQRTNSFAGIPSVVS</sequence>
<evidence type="ECO:0000313" key="3">
    <source>
        <dbReference type="EMBL" id="ULU13567.1"/>
    </source>
</evidence>
<evidence type="ECO:0000313" key="4">
    <source>
        <dbReference type="Proteomes" id="UP000827892"/>
    </source>
</evidence>
<keyword evidence="1" id="KW-0472">Membrane</keyword>
<feature type="transmembrane region" description="Helical" evidence="1">
    <location>
        <begin position="380"/>
        <end position="399"/>
    </location>
</feature>
<feature type="transmembrane region" description="Helical" evidence="1">
    <location>
        <begin position="482"/>
        <end position="507"/>
    </location>
</feature>
<dbReference type="PANTHER" id="PTHR46964:SF3">
    <property type="entry name" value="SERPENTINE RECEPTOR, CLASS H-RELATED"/>
    <property type="match status" value="1"/>
</dbReference>
<keyword evidence="1" id="KW-1133">Transmembrane helix</keyword>
<dbReference type="AlphaFoldDB" id="A0AAE9DWL2"/>
<feature type="transmembrane region" description="Helical" evidence="1">
    <location>
        <begin position="310"/>
        <end position="329"/>
    </location>
</feature>
<accession>A0AAE9DWL2</accession>
<dbReference type="EMBL" id="CP090891">
    <property type="protein sequence ID" value="ULU13567.1"/>
    <property type="molecule type" value="Genomic_DNA"/>
</dbReference>
<proteinExistence type="predicted"/>
<feature type="transmembrane region" description="Helical" evidence="1">
    <location>
        <begin position="522"/>
        <end position="540"/>
    </location>
</feature>
<feature type="transmembrane region" description="Helical" evidence="1">
    <location>
        <begin position="341"/>
        <end position="360"/>
    </location>
</feature>
<dbReference type="Pfam" id="PF00646">
    <property type="entry name" value="F-box"/>
    <property type="match status" value="1"/>
</dbReference>
<organism evidence="3 4">
    <name type="scientific">Caenorhabditis briggsae</name>
    <dbReference type="NCBI Taxonomy" id="6238"/>
    <lineage>
        <taxon>Eukaryota</taxon>
        <taxon>Metazoa</taxon>
        <taxon>Ecdysozoa</taxon>
        <taxon>Nematoda</taxon>
        <taxon>Chromadorea</taxon>
        <taxon>Rhabditida</taxon>
        <taxon>Rhabditina</taxon>
        <taxon>Rhabditomorpha</taxon>
        <taxon>Rhabditoidea</taxon>
        <taxon>Rhabditidae</taxon>
        <taxon>Peloderinae</taxon>
        <taxon>Caenorhabditis</taxon>
    </lineage>
</organism>
<gene>
    <name evidence="3" type="ORF">L3Y34_016217</name>
</gene>
<dbReference type="Proteomes" id="UP000827892">
    <property type="component" value="Chromosome I"/>
</dbReference>
<dbReference type="Pfam" id="PF10327">
    <property type="entry name" value="7TM_GPCR_Sri"/>
    <property type="match status" value="2"/>
</dbReference>
<feature type="domain" description="F-box" evidence="2">
    <location>
        <begin position="5"/>
        <end position="41"/>
    </location>
</feature>
<evidence type="ECO:0000259" key="2">
    <source>
        <dbReference type="Pfam" id="PF00646"/>
    </source>
</evidence>
<keyword evidence="1" id="KW-0812">Transmembrane</keyword>
<protein>
    <recommendedName>
        <fullName evidence="2">F-box domain-containing protein</fullName>
    </recommendedName>
</protein>
<feature type="transmembrane region" description="Helical" evidence="1">
    <location>
        <begin position="435"/>
        <end position="461"/>
    </location>
</feature>
<name>A0AAE9DWL2_CAEBR</name>